<dbReference type="Gene3D" id="3.60.15.10">
    <property type="entry name" value="Ribonuclease Z/Hydroxyacylglutathione hydrolase-like"/>
    <property type="match status" value="1"/>
</dbReference>
<evidence type="ECO:0000313" key="7">
    <source>
        <dbReference type="Proteomes" id="UP000063234"/>
    </source>
</evidence>
<organism evidence="6 7">
    <name type="scientific">Thermosulfidibacter takaii (strain DSM 17441 / JCM 13301 / NBRC 103674 / ABI70S6)</name>
    <dbReference type="NCBI Taxonomy" id="1298851"/>
    <lineage>
        <taxon>Bacteria</taxon>
        <taxon>Pseudomonadati</taxon>
        <taxon>Thermosulfidibacterota</taxon>
        <taxon>Thermosulfidibacteria</taxon>
        <taxon>Thermosulfidibacterales</taxon>
        <taxon>Thermosulfidibacteraceae</taxon>
    </lineage>
</organism>
<dbReference type="STRING" id="1298851.TST_1182"/>
<dbReference type="EC" id="3.1.2.6" evidence="6"/>
<dbReference type="Pfam" id="PF00753">
    <property type="entry name" value="Lactamase_B"/>
    <property type="match status" value="1"/>
</dbReference>
<keyword evidence="3 6" id="KW-0378">Hydrolase</keyword>
<evidence type="ECO:0000256" key="4">
    <source>
        <dbReference type="ARBA" id="ARBA00022833"/>
    </source>
</evidence>
<dbReference type="RefSeq" id="WP_068549964.1">
    <property type="nucleotide sequence ID" value="NZ_AP013035.1"/>
</dbReference>
<dbReference type="SMART" id="SM00849">
    <property type="entry name" value="Lactamase_B"/>
    <property type="match status" value="1"/>
</dbReference>
<keyword evidence="7" id="KW-1185">Reference proteome</keyword>
<dbReference type="InterPro" id="IPR001279">
    <property type="entry name" value="Metallo-B-lactamas"/>
</dbReference>
<dbReference type="KEGG" id="ttk:TST_1182"/>
<comment type="cofactor">
    <cofactor evidence="1">
        <name>Zn(2+)</name>
        <dbReference type="ChEBI" id="CHEBI:29105"/>
    </cofactor>
</comment>
<evidence type="ECO:0000256" key="1">
    <source>
        <dbReference type="ARBA" id="ARBA00001947"/>
    </source>
</evidence>
<dbReference type="InterPro" id="IPR051453">
    <property type="entry name" value="MBL_Glyoxalase_II"/>
</dbReference>
<evidence type="ECO:0000313" key="6">
    <source>
        <dbReference type="EMBL" id="BAT71974.1"/>
    </source>
</evidence>
<keyword evidence="2" id="KW-0479">Metal-binding</keyword>
<feature type="domain" description="Metallo-beta-lactamase" evidence="5">
    <location>
        <begin position="12"/>
        <end position="191"/>
    </location>
</feature>
<evidence type="ECO:0000256" key="2">
    <source>
        <dbReference type="ARBA" id="ARBA00022723"/>
    </source>
</evidence>
<dbReference type="PATRIC" id="fig|1298851.3.peg.1241"/>
<dbReference type="OrthoDB" id="9802248at2"/>
<protein>
    <submittedName>
        <fullName evidence="6">Hydroxyacylglutathione hydrolase</fullName>
        <ecNumber evidence="6">3.1.2.6</ecNumber>
    </submittedName>
</protein>
<dbReference type="Proteomes" id="UP000063234">
    <property type="component" value="Chromosome"/>
</dbReference>
<dbReference type="PANTHER" id="PTHR46233">
    <property type="entry name" value="HYDROXYACYLGLUTATHIONE HYDROLASE GLOC"/>
    <property type="match status" value="1"/>
</dbReference>
<proteinExistence type="predicted"/>
<gene>
    <name evidence="6" type="primary">gloB</name>
    <name evidence="6" type="ORF">TST_1182</name>
</gene>
<dbReference type="EMBL" id="AP013035">
    <property type="protein sequence ID" value="BAT71974.1"/>
    <property type="molecule type" value="Genomic_DNA"/>
</dbReference>
<dbReference type="InterPro" id="IPR036866">
    <property type="entry name" value="RibonucZ/Hydroxyglut_hydro"/>
</dbReference>
<dbReference type="GO" id="GO:0004416">
    <property type="term" value="F:hydroxyacylglutathione hydrolase activity"/>
    <property type="evidence" value="ECO:0007669"/>
    <property type="project" value="UniProtKB-EC"/>
</dbReference>
<dbReference type="GO" id="GO:0046872">
    <property type="term" value="F:metal ion binding"/>
    <property type="evidence" value="ECO:0007669"/>
    <property type="project" value="UniProtKB-KW"/>
</dbReference>
<reference evidence="7" key="1">
    <citation type="journal article" date="2018" name="Science">
        <title>A primordial and reversible TCA cycle in a facultatively chemolithoautotrophic thermophile.</title>
        <authorList>
            <person name="Nunoura T."/>
            <person name="Chikaraishi Y."/>
            <person name="Izaki R."/>
            <person name="Suwa T."/>
            <person name="Sato T."/>
            <person name="Harada T."/>
            <person name="Mori K."/>
            <person name="Kato Y."/>
            <person name="Miyazaki M."/>
            <person name="Shimamura S."/>
            <person name="Yanagawa K."/>
            <person name="Shuto A."/>
            <person name="Ohkouchi N."/>
            <person name="Fujita N."/>
            <person name="Takaki Y."/>
            <person name="Atomi H."/>
            <person name="Takai K."/>
        </authorList>
    </citation>
    <scope>NUCLEOTIDE SEQUENCE [LARGE SCALE GENOMIC DNA]</scope>
    <source>
        <strain evidence="7">DSM 17441 / JCM 13301 / NBRC 103674 / ABI70S6</strain>
    </source>
</reference>
<dbReference type="SUPFAM" id="SSF56281">
    <property type="entry name" value="Metallo-hydrolase/oxidoreductase"/>
    <property type="match status" value="1"/>
</dbReference>
<accession>A0A0S3QUG9</accession>
<dbReference type="PANTHER" id="PTHR46233:SF3">
    <property type="entry name" value="HYDROXYACYLGLUTATHIONE HYDROLASE GLOC"/>
    <property type="match status" value="1"/>
</dbReference>
<keyword evidence="4" id="KW-0862">Zinc</keyword>
<sequence>MRIETVVVGPLEVNCYIIWDEKTKEGAIIDPGAEGKRLERILEVEGIDLKYIINTHGHVDHIGANKDIKEAFPDAQLAIHSKDLALLHNALNSFIAPMVGAKASPEPDILLEEGDNIEFGNITLEVIHTPGHTPGSICLYSPEGIMFTGDTLFAGSVGRVDLPMAEPDKLIPSIKEKILKYPDDTVILPGHGPTSTIGDERRYNPFLRGTISLF</sequence>
<name>A0A0S3QUG9_THET7</name>
<evidence type="ECO:0000256" key="3">
    <source>
        <dbReference type="ARBA" id="ARBA00022801"/>
    </source>
</evidence>
<evidence type="ECO:0000259" key="5">
    <source>
        <dbReference type="SMART" id="SM00849"/>
    </source>
</evidence>
<dbReference type="AlphaFoldDB" id="A0A0S3QUG9"/>